<name>A0A239JLH1_9BACT</name>
<dbReference type="OrthoDB" id="9896992at2"/>
<evidence type="ECO:0000313" key="2">
    <source>
        <dbReference type="Proteomes" id="UP000198356"/>
    </source>
</evidence>
<dbReference type="Proteomes" id="UP000198356">
    <property type="component" value="Unassembled WGS sequence"/>
</dbReference>
<organism evidence="1 2">
    <name type="scientific">Granulicella rosea</name>
    <dbReference type="NCBI Taxonomy" id="474952"/>
    <lineage>
        <taxon>Bacteria</taxon>
        <taxon>Pseudomonadati</taxon>
        <taxon>Acidobacteriota</taxon>
        <taxon>Terriglobia</taxon>
        <taxon>Terriglobales</taxon>
        <taxon>Acidobacteriaceae</taxon>
        <taxon>Granulicella</taxon>
    </lineage>
</organism>
<accession>A0A239JLH1</accession>
<dbReference type="AlphaFoldDB" id="A0A239JLH1"/>
<sequence length="81" mass="9023">MQIELSEDLRPALEKKAADAGMSVASYANLIMQEQILLDADASSRRIATIDAWIQQMKSNEATSGRGAQEWRSFIHEGHAY</sequence>
<gene>
    <name evidence="1" type="ORF">SAMN05421770_10419</name>
</gene>
<dbReference type="EMBL" id="FZOU01000004">
    <property type="protein sequence ID" value="SNT06707.1"/>
    <property type="molecule type" value="Genomic_DNA"/>
</dbReference>
<dbReference type="RefSeq" id="WP_089408695.1">
    <property type="nucleotide sequence ID" value="NZ_FZOU01000004.1"/>
</dbReference>
<keyword evidence="2" id="KW-1185">Reference proteome</keyword>
<evidence type="ECO:0000313" key="1">
    <source>
        <dbReference type="EMBL" id="SNT06707.1"/>
    </source>
</evidence>
<reference evidence="1 2" key="1">
    <citation type="submission" date="2017-06" db="EMBL/GenBank/DDBJ databases">
        <authorList>
            <person name="Kim H.J."/>
            <person name="Triplett B.A."/>
        </authorList>
    </citation>
    <scope>NUCLEOTIDE SEQUENCE [LARGE SCALE GENOMIC DNA]</scope>
    <source>
        <strain evidence="1 2">DSM 18704</strain>
    </source>
</reference>
<protein>
    <submittedName>
        <fullName evidence="1">Uncharacterized protein</fullName>
    </submittedName>
</protein>
<proteinExistence type="predicted"/>